<sequence length="77" mass="8860">MVMPPIDHECSLKQFVTELAERLEKLERENAQLKKSLYGARSERSKLPRVKTGEPVTPEETKATRRARAEAKLKLQL</sequence>
<proteinExistence type="predicted"/>
<evidence type="ECO:0000313" key="3">
    <source>
        <dbReference type="Proteomes" id="UP000064967"/>
    </source>
</evidence>
<feature type="compositionally biased region" description="Basic and acidic residues" evidence="1">
    <location>
        <begin position="59"/>
        <end position="77"/>
    </location>
</feature>
<dbReference type="AlphaFoldDB" id="A0A0K1PQG9"/>
<organism evidence="2 3">
    <name type="scientific">Labilithrix luteola</name>
    <dbReference type="NCBI Taxonomy" id="1391654"/>
    <lineage>
        <taxon>Bacteria</taxon>
        <taxon>Pseudomonadati</taxon>
        <taxon>Myxococcota</taxon>
        <taxon>Polyangia</taxon>
        <taxon>Polyangiales</taxon>
        <taxon>Labilitrichaceae</taxon>
        <taxon>Labilithrix</taxon>
    </lineage>
</organism>
<evidence type="ECO:0000313" key="2">
    <source>
        <dbReference type="EMBL" id="AKU95768.1"/>
    </source>
</evidence>
<gene>
    <name evidence="2" type="ORF">AKJ09_02432</name>
</gene>
<dbReference type="SUPFAM" id="SSF160459">
    <property type="entry name" value="BLRF2-like"/>
    <property type="match status" value="1"/>
</dbReference>
<keyword evidence="3" id="KW-1185">Reference proteome</keyword>
<feature type="region of interest" description="Disordered" evidence="1">
    <location>
        <begin position="37"/>
        <end position="77"/>
    </location>
</feature>
<dbReference type="KEGG" id="llu:AKJ09_02432"/>
<evidence type="ECO:0000256" key="1">
    <source>
        <dbReference type="SAM" id="MobiDB-lite"/>
    </source>
</evidence>
<dbReference type="Proteomes" id="UP000064967">
    <property type="component" value="Chromosome"/>
</dbReference>
<dbReference type="STRING" id="1391654.AKJ09_02432"/>
<reference evidence="2 3" key="1">
    <citation type="submission" date="2015-08" db="EMBL/GenBank/DDBJ databases">
        <authorList>
            <person name="Babu N.S."/>
            <person name="Beckwith C.J."/>
            <person name="Beseler K.G."/>
            <person name="Brison A."/>
            <person name="Carone J.V."/>
            <person name="Caskin T.P."/>
            <person name="Diamond M."/>
            <person name="Durham M.E."/>
            <person name="Foxe J.M."/>
            <person name="Go M."/>
            <person name="Henderson B.A."/>
            <person name="Jones I.B."/>
            <person name="McGettigan J.A."/>
            <person name="Micheletti S.J."/>
            <person name="Nasrallah M.E."/>
            <person name="Ortiz D."/>
            <person name="Piller C.R."/>
            <person name="Privatt S.R."/>
            <person name="Schneider S.L."/>
            <person name="Sharp S."/>
            <person name="Smith T.C."/>
            <person name="Stanton J.D."/>
            <person name="Ullery H.E."/>
            <person name="Wilson R.J."/>
            <person name="Serrano M.G."/>
            <person name="Buck G."/>
            <person name="Lee V."/>
            <person name="Wang Y."/>
            <person name="Carvalho R."/>
            <person name="Voegtly L."/>
            <person name="Shi R."/>
            <person name="Duckworth R."/>
            <person name="Johnson A."/>
            <person name="Loviza R."/>
            <person name="Walstead R."/>
            <person name="Shah Z."/>
            <person name="Kiflezghi M."/>
            <person name="Wade K."/>
            <person name="Ball S.L."/>
            <person name="Bradley K.W."/>
            <person name="Asai D.J."/>
            <person name="Bowman C.A."/>
            <person name="Russell D.A."/>
            <person name="Pope W.H."/>
            <person name="Jacobs-Sera D."/>
            <person name="Hendrix R.W."/>
            <person name="Hatfull G.F."/>
        </authorList>
    </citation>
    <scope>NUCLEOTIDE SEQUENCE [LARGE SCALE GENOMIC DNA]</scope>
    <source>
        <strain evidence="2 3">DSM 27648</strain>
    </source>
</reference>
<accession>A0A0K1PQG9</accession>
<name>A0A0K1PQG9_9BACT</name>
<dbReference type="EMBL" id="CP012333">
    <property type="protein sequence ID" value="AKU95768.1"/>
    <property type="molecule type" value="Genomic_DNA"/>
</dbReference>
<protein>
    <submittedName>
        <fullName evidence="2">Uncharacterized protein</fullName>
    </submittedName>
</protein>